<evidence type="ECO:0000256" key="2">
    <source>
        <dbReference type="ARBA" id="ARBA00022456"/>
    </source>
</evidence>
<proteinExistence type="inferred from homology"/>
<dbReference type="Gene3D" id="3.40.50.720">
    <property type="entry name" value="NAD(P)-binding Rossmann-like Domain"/>
    <property type="match status" value="1"/>
</dbReference>
<evidence type="ECO:0000313" key="10">
    <source>
        <dbReference type="Proteomes" id="UP000705379"/>
    </source>
</evidence>
<evidence type="ECO:0000256" key="3">
    <source>
        <dbReference type="ARBA" id="ARBA00023002"/>
    </source>
</evidence>
<reference evidence="9" key="1">
    <citation type="submission" date="2018-08" db="EMBL/GenBank/DDBJ databases">
        <authorList>
            <person name="Jin W."/>
            <person name="Wang H."/>
            <person name="Yang Y."/>
            <person name="Li M."/>
            <person name="Liu J."/>
        </authorList>
    </citation>
    <scope>NUCLEOTIDE SEQUENCE</scope>
    <source>
        <strain evidence="9">AESS21</strain>
    </source>
</reference>
<dbReference type="EC" id="1.1.1.31" evidence="6"/>
<dbReference type="InterPro" id="IPR011548">
    <property type="entry name" value="HIBADH"/>
</dbReference>
<dbReference type="GO" id="GO:0009083">
    <property type="term" value="P:branched-chain amino acid catabolic process"/>
    <property type="evidence" value="ECO:0007669"/>
    <property type="project" value="UniProtKB-KW"/>
</dbReference>
<protein>
    <recommendedName>
        <fullName evidence="6">3-hydroxyisobutyrate dehydrogenase</fullName>
        <shortName evidence="6">HIBADH</shortName>
        <ecNumber evidence="6">1.1.1.31</ecNumber>
    </recommendedName>
</protein>
<dbReference type="PROSITE" id="PS00895">
    <property type="entry name" value="3_HYDROXYISOBUT_DH"/>
    <property type="match status" value="1"/>
</dbReference>
<dbReference type="InterPro" id="IPR006115">
    <property type="entry name" value="6PGDH_NADP-bd"/>
</dbReference>
<dbReference type="InterPro" id="IPR002204">
    <property type="entry name" value="3-OH-isobutyrate_DH-rel_CS"/>
</dbReference>
<comment type="similarity">
    <text evidence="1 6">Belongs to the HIBADH-related family.</text>
</comment>
<dbReference type="SUPFAM" id="SSF51735">
    <property type="entry name" value="NAD(P)-binding Rossmann-fold domains"/>
    <property type="match status" value="1"/>
</dbReference>
<dbReference type="GO" id="GO:0008442">
    <property type="term" value="F:3-hydroxyisobutyrate dehydrogenase activity"/>
    <property type="evidence" value="ECO:0007669"/>
    <property type="project" value="UniProtKB-EC"/>
</dbReference>
<keyword evidence="4 6" id="KW-0520">NAD</keyword>
<dbReference type="InterPro" id="IPR013328">
    <property type="entry name" value="6PGD_dom2"/>
</dbReference>
<evidence type="ECO:0000313" key="9">
    <source>
        <dbReference type="EMBL" id="MBS8258967.1"/>
    </source>
</evidence>
<dbReference type="Gene3D" id="1.10.1040.10">
    <property type="entry name" value="N-(1-d-carboxylethyl)-l-norvaline Dehydrogenase, domain 2"/>
    <property type="match status" value="1"/>
</dbReference>
<dbReference type="InterPro" id="IPR029154">
    <property type="entry name" value="HIBADH-like_NADP-bd"/>
</dbReference>
<feature type="active site" evidence="5">
    <location>
        <position position="172"/>
    </location>
</feature>
<evidence type="ECO:0000256" key="1">
    <source>
        <dbReference type="ARBA" id="ARBA00009080"/>
    </source>
</evidence>
<dbReference type="InterPro" id="IPR015815">
    <property type="entry name" value="HIBADH-related"/>
</dbReference>
<keyword evidence="3 6" id="KW-0560">Oxidoreductase</keyword>
<feature type="domain" description="6-phosphogluconate dehydrogenase NADP-binding" evidence="7">
    <location>
        <begin position="4"/>
        <end position="163"/>
    </location>
</feature>
<organism evidence="9 10">
    <name type="scientific">Roseibium polysiphoniae</name>
    <dbReference type="NCBI Taxonomy" id="2571221"/>
    <lineage>
        <taxon>Bacteria</taxon>
        <taxon>Pseudomonadati</taxon>
        <taxon>Pseudomonadota</taxon>
        <taxon>Alphaproteobacteria</taxon>
        <taxon>Hyphomicrobiales</taxon>
        <taxon>Stappiaceae</taxon>
        <taxon>Roseibium</taxon>
    </lineage>
</organism>
<sequence>MATNIGFIGLGNMGGPMAANLVKAGHKVSGFDLSEAALAALEAAGGSRAESVADLAEGADVIVTMLPAGAHVRKIYQGEGGILDNARPGTLLIDSSTIDVDSARVVAAAAADKDMPMVDAPVSGGVGGATAGTLTFMVGGPDNAFAAAKPFLDVMGKTIVHAGDAGTGQAAKICNNMILGISMIGVSEAFVLAERLGLDPQKLFDISSTASGQCWALTSYCPVPGPLPSSPANRDYQPGFAAEMMLKDLKLAQDAAHSSGAGTPLGAQAAALYSLFCNSGGEGVDFSGIVKYLRGTS</sequence>
<gene>
    <name evidence="9" type="primary">mmsB</name>
    <name evidence="9" type="ORF">DYI23_01940</name>
</gene>
<evidence type="ECO:0000259" key="7">
    <source>
        <dbReference type="Pfam" id="PF03446"/>
    </source>
</evidence>
<dbReference type="PANTHER" id="PTHR22981">
    <property type="entry name" value="3-HYDROXYISOBUTYRATE DEHYDROGENASE-RELATED"/>
    <property type="match status" value="1"/>
</dbReference>
<dbReference type="InterPro" id="IPR008927">
    <property type="entry name" value="6-PGluconate_DH-like_C_sf"/>
</dbReference>
<dbReference type="AlphaFoldDB" id="A0A944GR25"/>
<evidence type="ECO:0000256" key="4">
    <source>
        <dbReference type="ARBA" id="ARBA00023027"/>
    </source>
</evidence>
<dbReference type="RefSeq" id="WP_213214678.1">
    <property type="nucleotide sequence ID" value="NZ_QTKU01000001.1"/>
</dbReference>
<keyword evidence="2 6" id="KW-0101">Branched-chain amino acid catabolism</keyword>
<dbReference type="EMBL" id="QTKU01000001">
    <property type="protein sequence ID" value="MBS8258967.1"/>
    <property type="molecule type" value="Genomic_DNA"/>
</dbReference>
<dbReference type="NCBIfam" id="TIGR01692">
    <property type="entry name" value="HIBADH"/>
    <property type="match status" value="1"/>
</dbReference>
<comment type="caution">
    <text evidence="9">The sequence shown here is derived from an EMBL/GenBank/DDBJ whole genome shotgun (WGS) entry which is preliminary data.</text>
</comment>
<dbReference type="Proteomes" id="UP000705379">
    <property type="component" value="Unassembled WGS sequence"/>
</dbReference>
<dbReference type="GO" id="GO:0050661">
    <property type="term" value="F:NADP binding"/>
    <property type="evidence" value="ECO:0007669"/>
    <property type="project" value="InterPro"/>
</dbReference>
<dbReference type="SUPFAM" id="SSF48179">
    <property type="entry name" value="6-phosphogluconate dehydrogenase C-terminal domain-like"/>
    <property type="match status" value="1"/>
</dbReference>
<name>A0A944GR25_9HYPH</name>
<evidence type="ECO:0000256" key="5">
    <source>
        <dbReference type="PIRSR" id="PIRSR000103-1"/>
    </source>
</evidence>
<dbReference type="Pfam" id="PF14833">
    <property type="entry name" value="NAD_binding_11"/>
    <property type="match status" value="1"/>
</dbReference>
<dbReference type="InterPro" id="IPR036291">
    <property type="entry name" value="NAD(P)-bd_dom_sf"/>
</dbReference>
<feature type="domain" description="3-hydroxyisobutyrate dehydrogenase-like NAD-binding" evidence="8">
    <location>
        <begin position="166"/>
        <end position="293"/>
    </location>
</feature>
<dbReference type="PIRSF" id="PIRSF000103">
    <property type="entry name" value="HIBADH"/>
    <property type="match status" value="1"/>
</dbReference>
<accession>A0A944GR25</accession>
<evidence type="ECO:0000256" key="6">
    <source>
        <dbReference type="RuleBase" id="RU910714"/>
    </source>
</evidence>
<dbReference type="GO" id="GO:0051287">
    <property type="term" value="F:NAD binding"/>
    <property type="evidence" value="ECO:0007669"/>
    <property type="project" value="InterPro"/>
</dbReference>
<reference evidence="9" key="2">
    <citation type="journal article" date="2021" name="Microorganisms">
        <title>Bacterial Dimethylsulfoniopropionate Biosynthesis in the East China Sea.</title>
        <authorList>
            <person name="Liu J."/>
            <person name="Zhang Y."/>
            <person name="Liu J."/>
            <person name="Zhong H."/>
            <person name="Williams B.T."/>
            <person name="Zheng Y."/>
            <person name="Curson A.R.J."/>
            <person name="Sun C."/>
            <person name="Sun H."/>
            <person name="Song D."/>
            <person name="Wagner Mackenzie B."/>
            <person name="Bermejo Martinez A."/>
            <person name="Todd J.D."/>
            <person name="Zhang X.H."/>
        </authorList>
    </citation>
    <scope>NUCLEOTIDE SEQUENCE</scope>
    <source>
        <strain evidence="9">AESS21</strain>
    </source>
</reference>
<dbReference type="PANTHER" id="PTHR22981:SF7">
    <property type="entry name" value="3-HYDROXYISOBUTYRATE DEHYDROGENASE, MITOCHONDRIAL"/>
    <property type="match status" value="1"/>
</dbReference>
<evidence type="ECO:0000259" key="8">
    <source>
        <dbReference type="Pfam" id="PF14833"/>
    </source>
</evidence>
<comment type="catalytic activity">
    <reaction evidence="6">
        <text>3-hydroxy-2-methylpropanoate + NAD(+) = 2-methyl-3-oxopropanoate + NADH + H(+)</text>
        <dbReference type="Rhea" id="RHEA:17681"/>
        <dbReference type="ChEBI" id="CHEBI:11805"/>
        <dbReference type="ChEBI" id="CHEBI:15378"/>
        <dbReference type="ChEBI" id="CHEBI:57540"/>
        <dbReference type="ChEBI" id="CHEBI:57700"/>
        <dbReference type="ChEBI" id="CHEBI:57945"/>
        <dbReference type="EC" id="1.1.1.31"/>
    </reaction>
</comment>
<comment type="pathway">
    <text evidence="6">Amino-acid degradation; L-valine degradation.</text>
</comment>
<dbReference type="FunFam" id="1.10.1040.10:FF:000006">
    <property type="entry name" value="3-hydroxyisobutyrate dehydrogenase"/>
    <property type="match status" value="1"/>
</dbReference>
<dbReference type="Pfam" id="PF03446">
    <property type="entry name" value="NAD_binding_2"/>
    <property type="match status" value="1"/>
</dbReference>